<dbReference type="Proteomes" id="UP000663828">
    <property type="component" value="Unassembled WGS sequence"/>
</dbReference>
<name>A0A813VE54_ADIRI</name>
<protein>
    <submittedName>
        <fullName evidence="4">Uncharacterized protein</fullName>
    </submittedName>
</protein>
<dbReference type="Gene3D" id="3.40.50.410">
    <property type="entry name" value="von Willebrand factor, type A domain"/>
    <property type="match status" value="1"/>
</dbReference>
<dbReference type="InterPro" id="IPR002035">
    <property type="entry name" value="VWF_A"/>
</dbReference>
<reference evidence="4" key="1">
    <citation type="submission" date="2021-02" db="EMBL/GenBank/DDBJ databases">
        <authorList>
            <person name="Nowell W R."/>
        </authorList>
    </citation>
    <scope>NUCLEOTIDE SEQUENCE</scope>
</reference>
<dbReference type="InterPro" id="IPR013694">
    <property type="entry name" value="VIT"/>
</dbReference>
<evidence type="ECO:0000259" key="3">
    <source>
        <dbReference type="PROSITE" id="PS51468"/>
    </source>
</evidence>
<dbReference type="AlphaFoldDB" id="A0A813VE54"/>
<evidence type="ECO:0000259" key="2">
    <source>
        <dbReference type="PROSITE" id="PS50234"/>
    </source>
</evidence>
<dbReference type="Pfam" id="PF13768">
    <property type="entry name" value="VWA_3"/>
    <property type="match status" value="1"/>
</dbReference>
<dbReference type="PANTHER" id="PTHR45737:SF6">
    <property type="entry name" value="VON WILLEBRAND FACTOR A DOMAIN-CONTAINING PROTEIN 5A"/>
    <property type="match status" value="1"/>
</dbReference>
<dbReference type="PROSITE" id="PS51468">
    <property type="entry name" value="VIT"/>
    <property type="match status" value="1"/>
</dbReference>
<proteinExistence type="predicted"/>
<dbReference type="PANTHER" id="PTHR45737">
    <property type="entry name" value="VON WILLEBRAND FACTOR A DOMAIN-CONTAINING PROTEIN 5A"/>
    <property type="match status" value="1"/>
</dbReference>
<dbReference type="SMART" id="SM00327">
    <property type="entry name" value="VWA"/>
    <property type="match status" value="1"/>
</dbReference>
<accession>A0A813VE54</accession>
<feature type="chain" id="PRO_5032514077" evidence="1">
    <location>
        <begin position="24"/>
        <end position="903"/>
    </location>
</feature>
<gene>
    <name evidence="4" type="ORF">XAT740_LOCUS4677</name>
</gene>
<feature type="domain" description="VIT" evidence="3">
    <location>
        <begin position="108"/>
        <end position="238"/>
    </location>
</feature>
<organism evidence="4 5">
    <name type="scientific">Adineta ricciae</name>
    <name type="common">Rotifer</name>
    <dbReference type="NCBI Taxonomy" id="249248"/>
    <lineage>
        <taxon>Eukaryota</taxon>
        <taxon>Metazoa</taxon>
        <taxon>Spiralia</taxon>
        <taxon>Gnathifera</taxon>
        <taxon>Rotifera</taxon>
        <taxon>Eurotatoria</taxon>
        <taxon>Bdelloidea</taxon>
        <taxon>Adinetida</taxon>
        <taxon>Adinetidae</taxon>
        <taxon>Adineta</taxon>
    </lineage>
</organism>
<comment type="caution">
    <text evidence="4">The sequence shown here is derived from an EMBL/GenBank/DDBJ whole genome shotgun (WGS) entry which is preliminary data.</text>
</comment>
<sequence length="903" mass="99656">MRSISTGLSLILIFSICVNLCQAGTTDKRPVQAKNKNTRRCQRPQNGQHICFCGKNKQIFDRMKGERCFNGTVIFSKPQSKTLGLRLASTPIHQSARDNDKELRCTGLIFKPPTDNVQKAYVPLRSVSVEATISAFAADVTLTQVFINQEENHIEAIYVFPIEENAAVYSFTAHINNKTITAVLKEKTKAEKEYNISVEQGQTSVLLRQSKETLDTFTINVGALPPGKECQVKIQYVTELDLVEGNAIRFVVPTTIAPRYNPSLGHLQSADKTNAQYVQKTPYSMDFRARVLRSEEFKVVQVANLSHAVNASMSGESIDVSMQGIALDRDIILDIDIPPKHASPIVSVESYNEGNQHAVVLAFTRSLADFLKISKGRDESNTEFIFIVDCSGSMSEGGRIGHAREAMLLFIRSLPVGSRFNIIRFGSHYDILYKDEVLTMIYNEENAQKAETLTLSMDANFGGTELLQPLQYLKDHPPTHGRSRQIFLLTDGEISNTDQVIELCRSMSATTRIFSFGLGYSPSRALVKGLARATNGYFVFVPPDAKVDSYVGSQLGRALQPSLVNARLQWHGLSVNGSQAPQTIPPLYINDRVLVYALFAASPFEKKNASVDVMIDDHKISSIRLSDSKIRRSDTIRRLAAKALIQELEHKNRDGQGVEDRKAVEERILQLSLEHGILSAYSAFVGVESSTSKDSNIKSVVRHIPIQISKGDEHMFQSSFSTNFNFMNYMQPQSLGIGSGQYPMAMSFAPAIYRPISGMGLPGMRGPPRPSSAFSYGSVPTGGAAAADHDEAFVPTTTPGALLSHDPVRWLIRQQSFNGLWKLSDSDIRTLTSGKELSAFSSSVTQNRDALSTALVIAVLESKHGQESNLWSAVVSKGRKQLLALGLNSSEVNLVIEEMKKKL</sequence>
<evidence type="ECO:0000256" key="1">
    <source>
        <dbReference type="SAM" id="SignalP"/>
    </source>
</evidence>
<feature type="domain" description="VWFA" evidence="2">
    <location>
        <begin position="383"/>
        <end position="563"/>
    </location>
</feature>
<dbReference type="Pfam" id="PF08487">
    <property type="entry name" value="VIT"/>
    <property type="match status" value="1"/>
</dbReference>
<dbReference type="SUPFAM" id="SSF53300">
    <property type="entry name" value="vWA-like"/>
    <property type="match status" value="1"/>
</dbReference>
<feature type="signal peptide" evidence="1">
    <location>
        <begin position="1"/>
        <end position="23"/>
    </location>
</feature>
<dbReference type="PROSITE" id="PS50234">
    <property type="entry name" value="VWFA"/>
    <property type="match status" value="1"/>
</dbReference>
<evidence type="ECO:0000313" key="5">
    <source>
        <dbReference type="Proteomes" id="UP000663828"/>
    </source>
</evidence>
<dbReference type="SMART" id="SM00609">
    <property type="entry name" value="VIT"/>
    <property type="match status" value="1"/>
</dbReference>
<evidence type="ECO:0000313" key="4">
    <source>
        <dbReference type="EMBL" id="CAF0835359.1"/>
    </source>
</evidence>
<dbReference type="EMBL" id="CAJNOR010000195">
    <property type="protein sequence ID" value="CAF0835359.1"/>
    <property type="molecule type" value="Genomic_DNA"/>
</dbReference>
<keyword evidence="1" id="KW-0732">Signal</keyword>
<dbReference type="InterPro" id="IPR036465">
    <property type="entry name" value="vWFA_dom_sf"/>
</dbReference>
<keyword evidence="5" id="KW-1185">Reference proteome</keyword>